<organism evidence="2 3">
    <name type="scientific">Deinobacterium chartae</name>
    <dbReference type="NCBI Taxonomy" id="521158"/>
    <lineage>
        <taxon>Bacteria</taxon>
        <taxon>Thermotogati</taxon>
        <taxon>Deinococcota</taxon>
        <taxon>Deinococci</taxon>
        <taxon>Deinococcales</taxon>
        <taxon>Deinococcaceae</taxon>
        <taxon>Deinobacterium</taxon>
    </lineage>
</organism>
<gene>
    <name evidence="2" type="ORF">HNR42_001375</name>
</gene>
<dbReference type="Proteomes" id="UP000569951">
    <property type="component" value="Unassembled WGS sequence"/>
</dbReference>
<dbReference type="PROSITE" id="PS51257">
    <property type="entry name" value="PROKAR_LIPOPROTEIN"/>
    <property type="match status" value="1"/>
</dbReference>
<proteinExistence type="predicted"/>
<accession>A0A841I1K4</accession>
<evidence type="ECO:0000313" key="2">
    <source>
        <dbReference type="EMBL" id="MBB6097952.1"/>
    </source>
</evidence>
<dbReference type="EMBL" id="JACHHG010000004">
    <property type="protein sequence ID" value="MBB6097952.1"/>
    <property type="molecule type" value="Genomic_DNA"/>
</dbReference>
<feature type="chain" id="PRO_5032650254" description="Lipoprotein" evidence="1">
    <location>
        <begin position="24"/>
        <end position="224"/>
    </location>
</feature>
<reference evidence="2 3" key="1">
    <citation type="submission" date="2020-08" db="EMBL/GenBank/DDBJ databases">
        <title>Genomic Encyclopedia of Type Strains, Phase IV (KMG-IV): sequencing the most valuable type-strain genomes for metagenomic binning, comparative biology and taxonomic classification.</title>
        <authorList>
            <person name="Goeker M."/>
        </authorList>
    </citation>
    <scope>NUCLEOTIDE SEQUENCE [LARGE SCALE GENOMIC DNA]</scope>
    <source>
        <strain evidence="2 3">DSM 21458</strain>
    </source>
</reference>
<keyword evidence="3" id="KW-1185">Reference proteome</keyword>
<dbReference type="AlphaFoldDB" id="A0A841I1K4"/>
<evidence type="ECO:0008006" key="4">
    <source>
        <dbReference type="Google" id="ProtNLM"/>
    </source>
</evidence>
<name>A0A841I1K4_9DEIO</name>
<protein>
    <recommendedName>
        <fullName evidence="4">Lipoprotein</fullName>
    </recommendedName>
</protein>
<comment type="caution">
    <text evidence="2">The sequence shown here is derived from an EMBL/GenBank/DDBJ whole genome shotgun (WGS) entry which is preliminary data.</text>
</comment>
<keyword evidence="1" id="KW-0732">Signal</keyword>
<sequence length="224" mass="24298">MMYRSALLASAALLLGACAPRAAAPAPIVTASTAVSGVSYYPQQTGLSWSYVPEGEEIRNPYVLRATGPTLLGSTPVQGFRLTGRGVDRTWYRSVSDAGVLLHGFTLPGATVTITPPWREYPTAGTFAPGLTWSGRSTLNILDSAGKLRQSVEVEYRYTVLEQRTVQVAGKTYRVWVINRQISGSSPELFAPSQNLWFSPYLGEVRTPEALLLIGTNFQSGNRP</sequence>
<evidence type="ECO:0000256" key="1">
    <source>
        <dbReference type="SAM" id="SignalP"/>
    </source>
</evidence>
<dbReference type="RefSeq" id="WP_246351163.1">
    <property type="nucleotide sequence ID" value="NZ_JACHHG010000004.1"/>
</dbReference>
<feature type="signal peptide" evidence="1">
    <location>
        <begin position="1"/>
        <end position="23"/>
    </location>
</feature>
<evidence type="ECO:0000313" key="3">
    <source>
        <dbReference type="Proteomes" id="UP000569951"/>
    </source>
</evidence>